<name>A0A162ACI0_DAUCS</name>
<dbReference type="Proteomes" id="UP000077755">
    <property type="component" value="Chromosome 4"/>
</dbReference>
<dbReference type="EMBL" id="CP093346">
    <property type="protein sequence ID" value="WOG98261.1"/>
    <property type="molecule type" value="Genomic_DNA"/>
</dbReference>
<reference evidence="2" key="2">
    <citation type="submission" date="2022-03" db="EMBL/GenBank/DDBJ databases">
        <title>Draft title - Genomic analysis of global carrot germplasm unveils the trajectory of domestication and the origin of high carotenoid orange carrot.</title>
        <authorList>
            <person name="Iorizzo M."/>
            <person name="Ellison S."/>
            <person name="Senalik D."/>
            <person name="Macko-Podgorni A."/>
            <person name="Grzebelus D."/>
            <person name="Bostan H."/>
            <person name="Rolling W."/>
            <person name="Curaba J."/>
            <person name="Simon P."/>
        </authorList>
    </citation>
    <scope>NUCLEOTIDE SEQUENCE</scope>
    <source>
        <tissue evidence="2">Leaf</tissue>
    </source>
</reference>
<organism evidence="1">
    <name type="scientific">Daucus carota subsp. sativus</name>
    <name type="common">Carrot</name>
    <dbReference type="NCBI Taxonomy" id="79200"/>
    <lineage>
        <taxon>Eukaryota</taxon>
        <taxon>Viridiplantae</taxon>
        <taxon>Streptophyta</taxon>
        <taxon>Embryophyta</taxon>
        <taxon>Tracheophyta</taxon>
        <taxon>Spermatophyta</taxon>
        <taxon>Magnoliopsida</taxon>
        <taxon>eudicotyledons</taxon>
        <taxon>Gunneridae</taxon>
        <taxon>Pentapetalae</taxon>
        <taxon>asterids</taxon>
        <taxon>campanulids</taxon>
        <taxon>Apiales</taxon>
        <taxon>Apiaceae</taxon>
        <taxon>Apioideae</taxon>
        <taxon>Scandiceae</taxon>
        <taxon>Daucinae</taxon>
        <taxon>Daucus</taxon>
        <taxon>Daucus sect. Daucus</taxon>
    </lineage>
</organism>
<evidence type="ECO:0000313" key="3">
    <source>
        <dbReference type="Proteomes" id="UP000077755"/>
    </source>
</evidence>
<reference evidence="1" key="1">
    <citation type="journal article" date="2016" name="Nat. Genet.">
        <title>A high-quality carrot genome assembly provides new insights into carotenoid accumulation and asterid genome evolution.</title>
        <authorList>
            <person name="Iorizzo M."/>
            <person name="Ellison S."/>
            <person name="Senalik D."/>
            <person name="Zeng P."/>
            <person name="Satapoomin P."/>
            <person name="Huang J."/>
            <person name="Bowman M."/>
            <person name="Iovene M."/>
            <person name="Sanseverino W."/>
            <person name="Cavagnaro P."/>
            <person name="Yildiz M."/>
            <person name="Macko-Podgorni A."/>
            <person name="Moranska E."/>
            <person name="Grzebelus E."/>
            <person name="Grzebelus D."/>
            <person name="Ashrafi H."/>
            <person name="Zheng Z."/>
            <person name="Cheng S."/>
            <person name="Spooner D."/>
            <person name="Van Deynze A."/>
            <person name="Simon P."/>
        </authorList>
    </citation>
    <scope>NUCLEOTIDE SEQUENCE [LARGE SCALE GENOMIC DNA]</scope>
    <source>
        <tissue evidence="1">Leaf</tissue>
    </source>
</reference>
<accession>A0A162ACI0</accession>
<evidence type="ECO:0000313" key="2">
    <source>
        <dbReference type="EMBL" id="WOG98261.1"/>
    </source>
</evidence>
<gene>
    <name evidence="1" type="ORF">DCAR_013436</name>
    <name evidence="2" type="ORF">DCAR_0417602</name>
</gene>
<evidence type="ECO:0000313" key="1">
    <source>
        <dbReference type="EMBL" id="KZM99202.1"/>
    </source>
</evidence>
<sequence length="57" mass="6772">MKWRGELNLEMRMSITLMLVYIHILHVIEQVADSDWAGLIKIEREHPVLLFLKSEKP</sequence>
<dbReference type="Gramene" id="KZM99202">
    <property type="protein sequence ID" value="KZM99202"/>
    <property type="gene ID" value="DCAR_013436"/>
</dbReference>
<dbReference type="AlphaFoldDB" id="A0A162ACI0"/>
<keyword evidence="3" id="KW-1185">Reference proteome</keyword>
<proteinExistence type="predicted"/>
<protein>
    <submittedName>
        <fullName evidence="1">Uncharacterized protein</fullName>
    </submittedName>
</protein>
<dbReference type="EMBL" id="LNRQ01000004">
    <property type="protein sequence ID" value="KZM99202.1"/>
    <property type="molecule type" value="Genomic_DNA"/>
</dbReference>